<gene>
    <name evidence="2" type="ORF">DIATSA_LOCUS510</name>
</gene>
<dbReference type="AlphaFoldDB" id="A0A9N9N4L9"/>
<keyword evidence="3" id="KW-1185">Reference proteome</keyword>
<dbReference type="Proteomes" id="UP001153714">
    <property type="component" value="Chromosome 1"/>
</dbReference>
<reference evidence="2" key="1">
    <citation type="submission" date="2021-12" db="EMBL/GenBank/DDBJ databases">
        <authorList>
            <person name="King R."/>
        </authorList>
    </citation>
    <scope>NUCLEOTIDE SEQUENCE</scope>
</reference>
<dbReference type="InterPro" id="IPR056475">
    <property type="entry name" value="GBD_Hemicentin/VWA7"/>
</dbReference>
<proteinExistence type="predicted"/>
<name>A0A9N9N4L9_9NEOP</name>
<dbReference type="OrthoDB" id="5985519at2759"/>
<protein>
    <recommendedName>
        <fullName evidence="1">Hemicentin/VWA7 galactose-binding domain-containing protein</fullName>
    </recommendedName>
</protein>
<sequence length="103" mass="11424">MVRTSIRGRNVNLGSSVLPAGYNHTQEIPVDSTVGEVTVSVSGSKPQIKVVDPKGEELTGPPKLITTLDLSEIMVSGIRFYLLYKCSIFYSDWTRIHTWLIKS</sequence>
<evidence type="ECO:0000313" key="2">
    <source>
        <dbReference type="EMBL" id="CAG9782231.1"/>
    </source>
</evidence>
<feature type="domain" description="Hemicentin/VWA7 galactose-binding" evidence="1">
    <location>
        <begin position="11"/>
        <end position="73"/>
    </location>
</feature>
<dbReference type="Pfam" id="PF23560">
    <property type="entry name" value="GBD_Hemicentin"/>
    <property type="match status" value="1"/>
</dbReference>
<organism evidence="2 3">
    <name type="scientific">Diatraea saccharalis</name>
    <name type="common">sugarcane borer</name>
    <dbReference type="NCBI Taxonomy" id="40085"/>
    <lineage>
        <taxon>Eukaryota</taxon>
        <taxon>Metazoa</taxon>
        <taxon>Ecdysozoa</taxon>
        <taxon>Arthropoda</taxon>
        <taxon>Hexapoda</taxon>
        <taxon>Insecta</taxon>
        <taxon>Pterygota</taxon>
        <taxon>Neoptera</taxon>
        <taxon>Endopterygota</taxon>
        <taxon>Lepidoptera</taxon>
        <taxon>Glossata</taxon>
        <taxon>Ditrysia</taxon>
        <taxon>Pyraloidea</taxon>
        <taxon>Crambidae</taxon>
        <taxon>Crambinae</taxon>
        <taxon>Diatraea</taxon>
    </lineage>
</organism>
<dbReference type="EMBL" id="OU893332">
    <property type="protein sequence ID" value="CAG9782231.1"/>
    <property type="molecule type" value="Genomic_DNA"/>
</dbReference>
<accession>A0A9N9N4L9</accession>
<evidence type="ECO:0000313" key="3">
    <source>
        <dbReference type="Proteomes" id="UP001153714"/>
    </source>
</evidence>
<reference evidence="2" key="2">
    <citation type="submission" date="2022-10" db="EMBL/GenBank/DDBJ databases">
        <authorList>
            <consortium name="ENA_rothamsted_submissions"/>
            <consortium name="culmorum"/>
            <person name="King R."/>
        </authorList>
    </citation>
    <scope>NUCLEOTIDE SEQUENCE</scope>
</reference>
<evidence type="ECO:0000259" key="1">
    <source>
        <dbReference type="Pfam" id="PF23560"/>
    </source>
</evidence>